<evidence type="ECO:0000256" key="4">
    <source>
        <dbReference type="ARBA" id="ARBA00022951"/>
    </source>
</evidence>
<dbReference type="CDD" id="cd03066">
    <property type="entry name" value="PDI_b_Calsequestrin_middle"/>
    <property type="match status" value="1"/>
</dbReference>
<comment type="caution">
    <text evidence="9">The sequence shown here is derived from an EMBL/GenBank/DDBJ whole genome shotgun (WGS) entry which is preliminary data.</text>
</comment>
<name>A0A8J6EQ76_ELECQ</name>
<keyword evidence="10" id="KW-1185">Reference proteome</keyword>
<evidence type="ECO:0000256" key="1">
    <source>
        <dbReference type="ARBA" id="ARBA00004564"/>
    </source>
</evidence>
<dbReference type="InterPro" id="IPR041859">
    <property type="entry name" value="Calsequestrin_N"/>
</dbReference>
<dbReference type="PANTHER" id="PTHR10033:SF15">
    <property type="entry name" value="CALSEQUESTRIN-2"/>
    <property type="match status" value="1"/>
</dbReference>
<evidence type="ECO:0000256" key="2">
    <source>
        <dbReference type="ARBA" id="ARBA00010987"/>
    </source>
</evidence>
<keyword evidence="8" id="KW-0732">Signal</keyword>
<evidence type="ECO:0000256" key="8">
    <source>
        <dbReference type="SAM" id="SignalP"/>
    </source>
</evidence>
<dbReference type="InterPro" id="IPR036249">
    <property type="entry name" value="Thioredoxin-like_sf"/>
</dbReference>
<sequence>MQAFTLLLWGALLALCGAEDGLSFPSYDGKDRVLELSDRNYRQVMKKYDIFCIYLWESPSHGDKVAQKQAHMTEMVLELAAQVLEKKNIGFGFIDTKKNAKFAKKLGCSEEESMYVFKEDNVIEFDGELAADVIVDFLLDLMEDPVEIISDKAEMKALDKMEEETRVIGFFKDENSEHYRAFEEAAENFHPYIKFFATFDKSVAKSLTLKINEVDFYEAFMDEPITIPDKPYTEDELVDFINKHKRATLRKLRPEDMYETWEDDLDGIHIVAFAEEEDPDGYEFLQILKEVARENTENPELSIVWIDPDDFPLVTLLLLCSIFRW</sequence>
<dbReference type="EMBL" id="WNTK01000028">
    <property type="protein sequence ID" value="KAG9473041.1"/>
    <property type="molecule type" value="Genomic_DNA"/>
</dbReference>
<dbReference type="Gene3D" id="3.40.30.10">
    <property type="entry name" value="Glutaredoxin"/>
    <property type="match status" value="3"/>
</dbReference>
<evidence type="ECO:0000313" key="10">
    <source>
        <dbReference type="Proteomes" id="UP000770717"/>
    </source>
</evidence>
<evidence type="ECO:0000256" key="7">
    <source>
        <dbReference type="RuleBase" id="RU000648"/>
    </source>
</evidence>
<dbReference type="InterPro" id="IPR001393">
    <property type="entry name" value="Calsequestrin"/>
</dbReference>
<gene>
    <name evidence="9" type="ORF">GDO78_015320</name>
</gene>
<feature type="signal peptide" evidence="8">
    <location>
        <begin position="1"/>
        <end position="18"/>
    </location>
</feature>
<dbReference type="SUPFAM" id="SSF52833">
    <property type="entry name" value="Thioredoxin-like"/>
    <property type="match status" value="3"/>
</dbReference>
<evidence type="ECO:0000256" key="5">
    <source>
        <dbReference type="ARBA" id="ARBA00023179"/>
    </source>
</evidence>
<evidence type="ECO:0000256" key="3">
    <source>
        <dbReference type="ARBA" id="ARBA00022837"/>
    </source>
</evidence>
<dbReference type="PRINTS" id="PR00312">
    <property type="entry name" value="CALSEQUESTRN"/>
</dbReference>
<dbReference type="InterPro" id="IPR041858">
    <property type="entry name" value="Calsequestrin_middle_dom"/>
</dbReference>
<evidence type="ECO:0000313" key="9">
    <source>
        <dbReference type="EMBL" id="KAG9473041.1"/>
    </source>
</evidence>
<dbReference type="Pfam" id="PF01216">
    <property type="entry name" value="Calsequestrin"/>
    <property type="match status" value="1"/>
</dbReference>
<evidence type="ECO:0000256" key="6">
    <source>
        <dbReference type="ARBA" id="ARBA00046160"/>
    </source>
</evidence>
<reference evidence="9" key="1">
    <citation type="thesis" date="2020" institute="ProQuest LLC" country="789 East Eisenhower Parkway, Ann Arbor, MI, USA">
        <title>Comparative Genomics and Chromosome Evolution.</title>
        <authorList>
            <person name="Mudd A.B."/>
        </authorList>
    </citation>
    <scope>NUCLEOTIDE SEQUENCE</scope>
    <source>
        <strain evidence="9">HN-11 Male</strain>
        <tissue evidence="9">Kidney and liver</tissue>
    </source>
</reference>
<dbReference type="GO" id="GO:0005509">
    <property type="term" value="F:calcium ion binding"/>
    <property type="evidence" value="ECO:0007669"/>
    <property type="project" value="InterPro"/>
</dbReference>
<dbReference type="CDD" id="cd03065">
    <property type="entry name" value="PDI_b_Calsequestrin_N"/>
    <property type="match status" value="1"/>
</dbReference>
<dbReference type="FunFam" id="3.40.30.10:FF:000031">
    <property type="entry name" value="Calsequestrin"/>
    <property type="match status" value="1"/>
</dbReference>
<dbReference type="Proteomes" id="UP000770717">
    <property type="component" value="Unassembled WGS sequence"/>
</dbReference>
<keyword evidence="5" id="KW-0514">Muscle protein</keyword>
<dbReference type="FunFam" id="3.40.30.10:FF:000033">
    <property type="entry name" value="Calsequestrin"/>
    <property type="match status" value="1"/>
</dbReference>
<comment type="subcellular location">
    <subcellularLocation>
        <location evidence="1">Sarcoplasmic reticulum lumen</location>
    </subcellularLocation>
</comment>
<dbReference type="PANTHER" id="PTHR10033">
    <property type="entry name" value="CALSEQUESTRIN"/>
    <property type="match status" value="1"/>
</dbReference>
<dbReference type="AlphaFoldDB" id="A0A8J6EQ76"/>
<organism evidence="9 10">
    <name type="scientific">Eleutherodactylus coqui</name>
    <name type="common">Puerto Rican coqui</name>
    <dbReference type="NCBI Taxonomy" id="57060"/>
    <lineage>
        <taxon>Eukaryota</taxon>
        <taxon>Metazoa</taxon>
        <taxon>Chordata</taxon>
        <taxon>Craniata</taxon>
        <taxon>Vertebrata</taxon>
        <taxon>Euteleostomi</taxon>
        <taxon>Amphibia</taxon>
        <taxon>Batrachia</taxon>
        <taxon>Anura</taxon>
        <taxon>Neobatrachia</taxon>
        <taxon>Hyloidea</taxon>
        <taxon>Eleutherodactylidae</taxon>
        <taxon>Eleutherodactylinae</taxon>
        <taxon>Eleutherodactylus</taxon>
        <taxon>Eleutherodactylus</taxon>
    </lineage>
</organism>
<dbReference type="GO" id="GO:0030018">
    <property type="term" value="C:Z disc"/>
    <property type="evidence" value="ECO:0007669"/>
    <property type="project" value="TreeGrafter"/>
</dbReference>
<accession>A0A8J6EQ76</accession>
<proteinExistence type="inferred from homology"/>
<comment type="function">
    <text evidence="6">Calsequestrin is a high-capacity, moderate affinity, calcium-binding protein and thus acts as an internal calcium store in muscle. Calcium ions are bound by clusters of acidic residues at the protein surface, especially at the interface between subunits. Can bind around 60 Ca(2+) ions. Regulates the release of lumenal Ca(2+) via the calcium release channel RYR2; this plays an important role in triggering muscle contraction. Plays a role in excitation-contraction coupling in the heart and in regulating the rate of heart beats.</text>
</comment>
<protein>
    <recommendedName>
        <fullName evidence="7">Calsequestrin</fullName>
    </recommendedName>
</protein>
<feature type="chain" id="PRO_5035276131" description="Calsequestrin" evidence="8">
    <location>
        <begin position="19"/>
        <end position="325"/>
    </location>
</feature>
<comment type="similarity">
    <text evidence="2 7">Belongs to the calsequestrin family.</text>
</comment>
<keyword evidence="4" id="KW-0703">Sarcoplasmic reticulum</keyword>
<dbReference type="GO" id="GO:0033018">
    <property type="term" value="C:sarcoplasmic reticulum lumen"/>
    <property type="evidence" value="ECO:0007669"/>
    <property type="project" value="UniProtKB-SubCell"/>
</dbReference>
<dbReference type="OrthoDB" id="10038131at2759"/>
<keyword evidence="3 7" id="KW-0106">Calcium</keyword>
<dbReference type="GO" id="GO:0010881">
    <property type="term" value="P:regulation of cardiac muscle contraction by regulation of the release of sequestered calcium ion"/>
    <property type="evidence" value="ECO:0007669"/>
    <property type="project" value="TreeGrafter"/>
</dbReference>